<feature type="domain" description="Ketopantoate reductase N-terminal" evidence="11">
    <location>
        <begin position="22"/>
        <end position="169"/>
    </location>
</feature>
<comment type="function">
    <text evidence="10">Catalyzes the NADPH-dependent reduction of ketopantoate into pantoic acid.</text>
</comment>
<evidence type="ECO:0000256" key="10">
    <source>
        <dbReference type="RuleBase" id="RU362068"/>
    </source>
</evidence>
<keyword evidence="6 10" id="KW-0521">NADP</keyword>
<dbReference type="Proteomes" id="UP000532440">
    <property type="component" value="Unassembled WGS sequence"/>
</dbReference>
<accession>A0A7W8HHE4</accession>
<dbReference type="GO" id="GO:0015940">
    <property type="term" value="P:pantothenate biosynthetic process"/>
    <property type="evidence" value="ECO:0007669"/>
    <property type="project" value="UniProtKB-UniPathway"/>
</dbReference>
<dbReference type="InterPro" id="IPR013752">
    <property type="entry name" value="KPA_reductase"/>
</dbReference>
<evidence type="ECO:0000256" key="9">
    <source>
        <dbReference type="ARBA" id="ARBA00048793"/>
    </source>
</evidence>
<evidence type="ECO:0000256" key="5">
    <source>
        <dbReference type="ARBA" id="ARBA00022655"/>
    </source>
</evidence>
<organism evidence="13 14">
    <name type="scientific">Quisquiliibacterium transsilvanicum</name>
    <dbReference type="NCBI Taxonomy" id="1549638"/>
    <lineage>
        <taxon>Bacteria</taxon>
        <taxon>Pseudomonadati</taxon>
        <taxon>Pseudomonadota</taxon>
        <taxon>Betaproteobacteria</taxon>
        <taxon>Burkholderiales</taxon>
        <taxon>Burkholderiaceae</taxon>
        <taxon>Quisquiliibacterium</taxon>
    </lineage>
</organism>
<protein>
    <recommendedName>
        <fullName evidence="4 10">2-dehydropantoate 2-reductase</fullName>
        <ecNumber evidence="3 10">1.1.1.169</ecNumber>
    </recommendedName>
    <alternativeName>
        <fullName evidence="8 10">Ketopantoate reductase</fullName>
    </alternativeName>
</protein>
<evidence type="ECO:0000256" key="6">
    <source>
        <dbReference type="ARBA" id="ARBA00022857"/>
    </source>
</evidence>
<comment type="catalytic activity">
    <reaction evidence="9 10">
        <text>(R)-pantoate + NADP(+) = 2-dehydropantoate + NADPH + H(+)</text>
        <dbReference type="Rhea" id="RHEA:16233"/>
        <dbReference type="ChEBI" id="CHEBI:11561"/>
        <dbReference type="ChEBI" id="CHEBI:15378"/>
        <dbReference type="ChEBI" id="CHEBI:15980"/>
        <dbReference type="ChEBI" id="CHEBI:57783"/>
        <dbReference type="ChEBI" id="CHEBI:58349"/>
        <dbReference type="EC" id="1.1.1.169"/>
    </reaction>
</comment>
<dbReference type="InterPro" id="IPR013332">
    <property type="entry name" value="KPR_N"/>
</dbReference>
<dbReference type="InterPro" id="IPR008927">
    <property type="entry name" value="6-PGluconate_DH-like_C_sf"/>
</dbReference>
<dbReference type="EC" id="1.1.1.169" evidence="3 10"/>
<dbReference type="RefSeq" id="WP_183966927.1">
    <property type="nucleotide sequence ID" value="NZ_BAABEW010000023.1"/>
</dbReference>
<dbReference type="PANTHER" id="PTHR21708">
    <property type="entry name" value="PROBABLE 2-DEHYDROPANTOATE 2-REDUCTASE"/>
    <property type="match status" value="1"/>
</dbReference>
<dbReference type="InterPro" id="IPR003710">
    <property type="entry name" value="ApbA"/>
</dbReference>
<reference evidence="13 14" key="1">
    <citation type="submission" date="2020-08" db="EMBL/GenBank/DDBJ databases">
        <title>Genomic Encyclopedia of Type Strains, Phase IV (KMG-IV): sequencing the most valuable type-strain genomes for metagenomic binning, comparative biology and taxonomic classification.</title>
        <authorList>
            <person name="Goeker M."/>
        </authorList>
    </citation>
    <scope>NUCLEOTIDE SEQUENCE [LARGE SCALE GENOMIC DNA]</scope>
    <source>
        <strain evidence="13 14">DSM 29781</strain>
    </source>
</reference>
<evidence type="ECO:0000256" key="7">
    <source>
        <dbReference type="ARBA" id="ARBA00023002"/>
    </source>
</evidence>
<dbReference type="UniPathway" id="UPA00028">
    <property type="reaction ID" value="UER00004"/>
</dbReference>
<dbReference type="PANTHER" id="PTHR21708:SF26">
    <property type="entry name" value="2-DEHYDROPANTOATE 2-REDUCTASE"/>
    <property type="match status" value="1"/>
</dbReference>
<comment type="caution">
    <text evidence="13">The sequence shown here is derived from an EMBL/GenBank/DDBJ whole genome shotgun (WGS) entry which is preliminary data.</text>
</comment>
<evidence type="ECO:0000256" key="1">
    <source>
        <dbReference type="ARBA" id="ARBA00004994"/>
    </source>
</evidence>
<evidence type="ECO:0000256" key="8">
    <source>
        <dbReference type="ARBA" id="ARBA00032024"/>
    </source>
</evidence>
<dbReference type="Gene3D" id="1.10.1040.10">
    <property type="entry name" value="N-(1-d-carboxylethyl)-l-norvaline Dehydrogenase, domain 2"/>
    <property type="match status" value="1"/>
</dbReference>
<dbReference type="Pfam" id="PF02558">
    <property type="entry name" value="ApbA"/>
    <property type="match status" value="1"/>
</dbReference>
<dbReference type="NCBIfam" id="TIGR00745">
    <property type="entry name" value="apbA_panE"/>
    <property type="match status" value="1"/>
</dbReference>
<dbReference type="SUPFAM" id="SSF51735">
    <property type="entry name" value="NAD(P)-binding Rossmann-fold domains"/>
    <property type="match status" value="1"/>
</dbReference>
<feature type="domain" description="Ketopantoate reductase C-terminal" evidence="12">
    <location>
        <begin position="202"/>
        <end position="327"/>
    </location>
</feature>
<evidence type="ECO:0000313" key="14">
    <source>
        <dbReference type="Proteomes" id="UP000532440"/>
    </source>
</evidence>
<evidence type="ECO:0000259" key="12">
    <source>
        <dbReference type="Pfam" id="PF08546"/>
    </source>
</evidence>
<gene>
    <name evidence="13" type="ORF">HNQ70_001982</name>
</gene>
<keyword evidence="14" id="KW-1185">Reference proteome</keyword>
<evidence type="ECO:0000259" key="11">
    <source>
        <dbReference type="Pfam" id="PF02558"/>
    </source>
</evidence>
<keyword evidence="5 10" id="KW-0566">Pantothenate biosynthesis</keyword>
<name>A0A7W8HHE4_9BURK</name>
<dbReference type="SUPFAM" id="SSF48179">
    <property type="entry name" value="6-phosphogluconate dehydrogenase C-terminal domain-like"/>
    <property type="match status" value="1"/>
</dbReference>
<dbReference type="EMBL" id="JACHGB010000004">
    <property type="protein sequence ID" value="MBB5271968.1"/>
    <property type="molecule type" value="Genomic_DNA"/>
</dbReference>
<evidence type="ECO:0000256" key="4">
    <source>
        <dbReference type="ARBA" id="ARBA00019465"/>
    </source>
</evidence>
<comment type="similarity">
    <text evidence="2 10">Belongs to the ketopantoate reductase family.</text>
</comment>
<dbReference type="InterPro" id="IPR036291">
    <property type="entry name" value="NAD(P)-bd_dom_sf"/>
</dbReference>
<dbReference type="GO" id="GO:0005737">
    <property type="term" value="C:cytoplasm"/>
    <property type="evidence" value="ECO:0007669"/>
    <property type="project" value="TreeGrafter"/>
</dbReference>
<dbReference type="GO" id="GO:0008677">
    <property type="term" value="F:2-dehydropantoate 2-reductase activity"/>
    <property type="evidence" value="ECO:0007669"/>
    <property type="project" value="UniProtKB-EC"/>
</dbReference>
<evidence type="ECO:0000256" key="2">
    <source>
        <dbReference type="ARBA" id="ARBA00007870"/>
    </source>
</evidence>
<keyword evidence="7 10" id="KW-0560">Oxidoreductase</keyword>
<evidence type="ECO:0000256" key="3">
    <source>
        <dbReference type="ARBA" id="ARBA00013014"/>
    </source>
</evidence>
<sequence length="333" mass="34306">MTSQSSPQSTPSRPASAAWPRIAVYGAGAVGCFHGAKLAEAGAPVVLIGRPAHVEAIRSGGLLFEDAGTGAQRRIPIEATTDPGAVADADLVLLCVKTGDTATAAADLAGRMRQGAQLVSLQNGVENVALIRAAGDLDPLAAVVYVAVSMPAPGHLRYAGRGDLVLGEFGPPPPGARRSGNRALEVAALFERAGVPCPVSEDVRQDLWVKLVVNCAMNPVSALGGSRYGRMIDDAPTCELLLAIVRECVEVARADGVALPPAEDLHGSVLRLGAAMREASSSTDQDIRAGRQTEIDAINGYVARRADALGLAAPVNRTLHTLVKLLEAGAAAR</sequence>
<dbReference type="AlphaFoldDB" id="A0A7W8HHE4"/>
<dbReference type="FunFam" id="1.10.1040.10:FF:000017">
    <property type="entry name" value="2-dehydropantoate 2-reductase"/>
    <property type="match status" value="1"/>
</dbReference>
<dbReference type="Gene3D" id="3.40.50.720">
    <property type="entry name" value="NAD(P)-binding Rossmann-like Domain"/>
    <property type="match status" value="1"/>
</dbReference>
<comment type="pathway">
    <text evidence="1 10">Cofactor biosynthesis; (R)-pantothenate biosynthesis; (R)-pantoate from 3-methyl-2-oxobutanoate: step 2/2.</text>
</comment>
<dbReference type="InterPro" id="IPR051402">
    <property type="entry name" value="KPR-Related"/>
</dbReference>
<proteinExistence type="inferred from homology"/>
<dbReference type="InterPro" id="IPR013328">
    <property type="entry name" value="6PGD_dom2"/>
</dbReference>
<dbReference type="Pfam" id="PF08546">
    <property type="entry name" value="ApbA_C"/>
    <property type="match status" value="1"/>
</dbReference>
<evidence type="ECO:0000313" key="13">
    <source>
        <dbReference type="EMBL" id="MBB5271968.1"/>
    </source>
</evidence>